<dbReference type="EMBL" id="JAUUTY010000006">
    <property type="protein sequence ID" value="KAK1615124.1"/>
    <property type="molecule type" value="Genomic_DNA"/>
</dbReference>
<sequence length="678" mass="75774">MIFSSYFRCVFVQFVLDRYCRPCFSDTAVLAGTASSYSAALPPAIEPALHLHSNRLTCSTPCSPTPAPPQAPGPPPLALPRTQRLPSCRQLPPCTGSKLTEPLPAGLPLAHSHHAAPRPSSSPTTLRPAPSSTTARSTPRPRPRPPFSAPGRAAPAPPHLAPQQSPTRPRLGPWPVRRRHKLARPCSTRPSLPRPQLRSTAEPPILHAATYRTAAATISSHRSSFAHANQGLRGWPHRGDGATLDTRGEKWANLQLILQETNLEPGADSIVWNLDPTGGYSVSSMYRKLSEGASVAHARDLWTPLAKAQDKANLSELTRQLKLLHAELVANDHFCRANMDSEEEDMEDYMDYFEEDTSASTADVEEHVELDTNYGSTSTADVEEHVELDTNYGSTSIADMADIEELYIDNGSTSMDYMVEHHHEDDIDSTMNNTDGATKRVLMHMIIYIKLFIWIIKSVTNMIIIDTPLQAQQGAKNIIPRHVSHLLHMTRTVIDSHYLMIVVDHYHLMVSIDIRPHMTFADTSHLMIAIDHHLPRIFDDTHQDMVMRHEDESLDMKATNTIIGCLPLQGWRGHIKRTSLVRRLLPLVPPPQCPLPRHMPMDSDATSASNKAILHRNVPISYVRCERPRVTWHGNAHRQAPRCSTPTSYMSKPPRSLWRPHFKMKIDKANSRVKLIRA</sequence>
<name>A0AAD8VQ75_LOLMU</name>
<comment type="caution">
    <text evidence="2">The sequence shown here is derived from an EMBL/GenBank/DDBJ whole genome shotgun (WGS) entry which is preliminary data.</text>
</comment>
<evidence type="ECO:0000313" key="2">
    <source>
        <dbReference type="EMBL" id="KAK1615124.1"/>
    </source>
</evidence>
<gene>
    <name evidence="2" type="ORF">QYE76_020641</name>
</gene>
<evidence type="ECO:0000256" key="1">
    <source>
        <dbReference type="SAM" id="MobiDB-lite"/>
    </source>
</evidence>
<proteinExistence type="predicted"/>
<dbReference type="AlphaFoldDB" id="A0AAD8VQ75"/>
<feature type="compositionally biased region" description="Pro residues" evidence="1">
    <location>
        <begin position="63"/>
        <end position="78"/>
    </location>
</feature>
<dbReference type="Proteomes" id="UP001231189">
    <property type="component" value="Unassembled WGS sequence"/>
</dbReference>
<protein>
    <submittedName>
        <fullName evidence="2">Uncharacterized protein</fullName>
    </submittedName>
</protein>
<accession>A0AAD8VQ75</accession>
<keyword evidence="3" id="KW-1185">Reference proteome</keyword>
<feature type="region of interest" description="Disordered" evidence="1">
    <location>
        <begin position="60"/>
        <end position="201"/>
    </location>
</feature>
<feature type="compositionally biased region" description="Low complexity" evidence="1">
    <location>
        <begin position="117"/>
        <end position="138"/>
    </location>
</feature>
<organism evidence="2 3">
    <name type="scientific">Lolium multiflorum</name>
    <name type="common">Italian ryegrass</name>
    <name type="synonym">Lolium perenne subsp. multiflorum</name>
    <dbReference type="NCBI Taxonomy" id="4521"/>
    <lineage>
        <taxon>Eukaryota</taxon>
        <taxon>Viridiplantae</taxon>
        <taxon>Streptophyta</taxon>
        <taxon>Embryophyta</taxon>
        <taxon>Tracheophyta</taxon>
        <taxon>Spermatophyta</taxon>
        <taxon>Magnoliopsida</taxon>
        <taxon>Liliopsida</taxon>
        <taxon>Poales</taxon>
        <taxon>Poaceae</taxon>
        <taxon>BOP clade</taxon>
        <taxon>Pooideae</taxon>
        <taxon>Poodae</taxon>
        <taxon>Poeae</taxon>
        <taxon>Poeae Chloroplast Group 2 (Poeae type)</taxon>
        <taxon>Loliodinae</taxon>
        <taxon>Loliinae</taxon>
        <taxon>Lolium</taxon>
    </lineage>
</organism>
<reference evidence="2" key="1">
    <citation type="submission" date="2023-07" db="EMBL/GenBank/DDBJ databases">
        <title>A chromosome-level genome assembly of Lolium multiflorum.</title>
        <authorList>
            <person name="Chen Y."/>
            <person name="Copetti D."/>
            <person name="Kolliker R."/>
            <person name="Studer B."/>
        </authorList>
    </citation>
    <scope>NUCLEOTIDE SEQUENCE</scope>
    <source>
        <strain evidence="2">02402/16</strain>
        <tissue evidence="2">Leaf</tissue>
    </source>
</reference>
<evidence type="ECO:0000313" key="3">
    <source>
        <dbReference type="Proteomes" id="UP001231189"/>
    </source>
</evidence>